<dbReference type="Proteomes" id="UP000176944">
    <property type="component" value="Chromosome"/>
</dbReference>
<name>A0A9Q9SV26_MOOP1</name>
<gene>
    <name evidence="1" type="ORF">BJP36_39505</name>
</gene>
<dbReference type="EMBL" id="CP017708">
    <property type="protein sequence ID" value="WAN70142.1"/>
    <property type="molecule type" value="Genomic_DNA"/>
</dbReference>
<reference evidence="1" key="1">
    <citation type="journal article" date="2017" name="Proc. Natl. Acad. Sci. U.S.A.">
        <title>Comparative genomics uncovers the prolific and distinctive metabolic potential of the cyanobacterial genus Moorea.</title>
        <authorList>
            <person name="Leao T."/>
            <person name="Castelao G."/>
            <person name="Korobeynikov A."/>
            <person name="Monroe E.A."/>
            <person name="Podell S."/>
            <person name="Glukhov E."/>
            <person name="Allen E.E."/>
            <person name="Gerwick W.H."/>
            <person name="Gerwick L."/>
        </authorList>
    </citation>
    <scope>NUCLEOTIDE SEQUENCE</scope>
    <source>
        <strain evidence="1">JHB</strain>
    </source>
</reference>
<evidence type="ECO:0000313" key="1">
    <source>
        <dbReference type="EMBL" id="WAN70142.1"/>
    </source>
</evidence>
<organism evidence="1">
    <name type="scientific">Moorena producens (strain JHB)</name>
    <dbReference type="NCBI Taxonomy" id="1454205"/>
    <lineage>
        <taxon>Bacteria</taxon>
        <taxon>Bacillati</taxon>
        <taxon>Cyanobacteriota</taxon>
        <taxon>Cyanophyceae</taxon>
        <taxon>Coleofasciculales</taxon>
        <taxon>Coleofasciculaceae</taxon>
        <taxon>Moorena</taxon>
    </lineage>
</organism>
<dbReference type="AlphaFoldDB" id="A0A9Q9SV26"/>
<accession>A0A9Q9SV26</accession>
<sequence>MPPTQKAFPPLINPLARDRLTKTDVIFTSHMDGKFVSIQRSAVSGQRSAVSGQWSA</sequence>
<protein>
    <submittedName>
        <fullName evidence="1">Uncharacterized protein</fullName>
    </submittedName>
</protein>
<proteinExistence type="predicted"/>
<reference evidence="1" key="2">
    <citation type="submission" date="2022-10" db="EMBL/GenBank/DDBJ databases">
        <authorList>
            <person name="Ngo T.-E."/>
        </authorList>
    </citation>
    <scope>NUCLEOTIDE SEQUENCE</scope>
    <source>
        <strain evidence="1">JHB</strain>
    </source>
</reference>